<dbReference type="Gene3D" id="3.90.210.10">
    <property type="entry name" value="Heat-Labile Enterotoxin, subunit A"/>
    <property type="match status" value="1"/>
</dbReference>
<keyword evidence="6" id="KW-0521">NADP</keyword>
<feature type="region of interest" description="Disordered" evidence="11">
    <location>
        <begin position="698"/>
        <end position="720"/>
    </location>
</feature>
<keyword evidence="8" id="KW-0368">Histidine biosynthesis</keyword>
<dbReference type="Proteomes" id="UP001195724">
    <property type="component" value="Unassembled WGS sequence"/>
</dbReference>
<keyword evidence="16" id="KW-1185">Reference proteome</keyword>
<keyword evidence="7" id="KW-0560">Oxidoreductase</keyword>
<feature type="domain" description="Tetrahydrofolate dehydrogenase/cyclohydrolase catalytic" evidence="12">
    <location>
        <begin position="749"/>
        <end position="870"/>
    </location>
</feature>
<dbReference type="Gene3D" id="3.40.50.10860">
    <property type="entry name" value="Leucine Dehydrogenase, chain A, domain 1"/>
    <property type="match status" value="1"/>
</dbReference>
<dbReference type="Pfam" id="PF00763">
    <property type="entry name" value="THF_DHG_CYH"/>
    <property type="match status" value="1"/>
</dbReference>
<feature type="compositionally biased region" description="Basic and acidic residues" evidence="11">
    <location>
        <begin position="521"/>
        <end position="549"/>
    </location>
</feature>
<dbReference type="SUPFAM" id="SSF56399">
    <property type="entry name" value="ADP-ribosylation"/>
    <property type="match status" value="1"/>
</dbReference>
<dbReference type="InterPro" id="IPR020630">
    <property type="entry name" value="THF_DH/CycHdrlase_cat_dom"/>
</dbReference>
<evidence type="ECO:0000256" key="10">
    <source>
        <dbReference type="ARBA" id="ARBA00023268"/>
    </source>
</evidence>
<evidence type="ECO:0000313" key="16">
    <source>
        <dbReference type="Proteomes" id="UP001195724"/>
    </source>
</evidence>
<keyword evidence="9" id="KW-0486">Methionine biosynthesis</keyword>
<organism evidence="15 16">
    <name type="scientific">Saccharothrix algeriensis</name>
    <dbReference type="NCBI Taxonomy" id="173560"/>
    <lineage>
        <taxon>Bacteria</taxon>
        <taxon>Bacillati</taxon>
        <taxon>Actinomycetota</taxon>
        <taxon>Actinomycetes</taxon>
        <taxon>Pseudonocardiales</taxon>
        <taxon>Pseudonocardiaceae</taxon>
        <taxon>Saccharothrix</taxon>
    </lineage>
</organism>
<gene>
    <name evidence="15" type="ORF">JOE68_000659</name>
</gene>
<keyword evidence="2" id="KW-0554">One-carbon metabolism</keyword>
<feature type="compositionally biased region" description="Basic and acidic residues" evidence="11">
    <location>
        <begin position="503"/>
        <end position="513"/>
    </location>
</feature>
<evidence type="ECO:0000259" key="14">
    <source>
        <dbReference type="Pfam" id="PF22596"/>
    </source>
</evidence>
<dbReference type="RefSeq" id="WP_204840855.1">
    <property type="nucleotide sequence ID" value="NZ_JAFBCL010000001.1"/>
</dbReference>
<dbReference type="InterPro" id="IPR000672">
    <property type="entry name" value="THF_DH/CycHdrlase"/>
</dbReference>
<feature type="compositionally biased region" description="Low complexity" evidence="11">
    <location>
        <begin position="467"/>
        <end position="480"/>
    </location>
</feature>
<evidence type="ECO:0000256" key="3">
    <source>
        <dbReference type="ARBA" id="ARBA00022605"/>
    </source>
</evidence>
<dbReference type="PANTHER" id="PTHR48099:SF5">
    <property type="entry name" value="C-1-TETRAHYDROFOLATE SYNTHASE, CYTOPLASMIC"/>
    <property type="match status" value="1"/>
</dbReference>
<keyword evidence="4" id="KW-0658">Purine biosynthesis</keyword>
<proteinExistence type="predicted"/>
<evidence type="ECO:0000256" key="2">
    <source>
        <dbReference type="ARBA" id="ARBA00022563"/>
    </source>
</evidence>
<comment type="caution">
    <text evidence="15">The sequence shown here is derived from an EMBL/GenBank/DDBJ whole genome shotgun (WGS) entry which is preliminary data.</text>
</comment>
<evidence type="ECO:0000256" key="11">
    <source>
        <dbReference type="SAM" id="MobiDB-lite"/>
    </source>
</evidence>
<dbReference type="EMBL" id="JAFBCL010000001">
    <property type="protein sequence ID" value="MBM7809794.1"/>
    <property type="molecule type" value="Genomic_DNA"/>
</dbReference>
<keyword evidence="3" id="KW-0028">Amino-acid biosynthesis</keyword>
<evidence type="ECO:0000256" key="6">
    <source>
        <dbReference type="ARBA" id="ARBA00022857"/>
    </source>
</evidence>
<feature type="domain" description="Pierisin-like" evidence="14">
    <location>
        <begin position="111"/>
        <end position="234"/>
    </location>
</feature>
<feature type="domain" description="Tetrahydrofolate dehydrogenase/cyclohydrolase NAD(P)-binding" evidence="13">
    <location>
        <begin position="897"/>
        <end position="1017"/>
    </location>
</feature>
<feature type="compositionally biased region" description="Pro residues" evidence="11">
    <location>
        <begin position="266"/>
        <end position="278"/>
    </location>
</feature>
<dbReference type="PRINTS" id="PR00085">
    <property type="entry name" value="THFDHDRGNASE"/>
</dbReference>
<dbReference type="SUPFAM" id="SSF53223">
    <property type="entry name" value="Aminoacid dehydrogenase-like, N-terminal domain"/>
    <property type="match status" value="1"/>
</dbReference>
<feature type="compositionally biased region" description="Pro residues" evidence="11">
    <location>
        <begin position="40"/>
        <end position="54"/>
    </location>
</feature>
<dbReference type="InterPro" id="IPR046346">
    <property type="entry name" value="Aminoacid_DH-like_N_sf"/>
</dbReference>
<evidence type="ECO:0000256" key="7">
    <source>
        <dbReference type="ARBA" id="ARBA00023002"/>
    </source>
</evidence>
<evidence type="ECO:0000256" key="5">
    <source>
        <dbReference type="ARBA" id="ARBA00022801"/>
    </source>
</evidence>
<reference evidence="15 16" key="1">
    <citation type="submission" date="2021-01" db="EMBL/GenBank/DDBJ databases">
        <title>Sequencing the genomes of 1000 actinobacteria strains.</title>
        <authorList>
            <person name="Klenk H.-P."/>
        </authorList>
    </citation>
    <scope>NUCLEOTIDE SEQUENCE [LARGE SCALE GENOMIC DNA]</scope>
    <source>
        <strain evidence="15 16">DSM 44581</strain>
    </source>
</reference>
<comment type="pathway">
    <text evidence="1">One-carbon metabolism; tetrahydrofolate interconversion.</text>
</comment>
<dbReference type="Gene3D" id="3.40.50.720">
    <property type="entry name" value="NAD(P)-binding Rossmann-like Domain"/>
    <property type="match status" value="1"/>
</dbReference>
<evidence type="ECO:0000259" key="13">
    <source>
        <dbReference type="Pfam" id="PF02882"/>
    </source>
</evidence>
<dbReference type="Pfam" id="PF02882">
    <property type="entry name" value="THF_DHG_CYH_C"/>
    <property type="match status" value="1"/>
</dbReference>
<dbReference type="SUPFAM" id="SSF51735">
    <property type="entry name" value="NAD(P)-binding Rossmann-fold domains"/>
    <property type="match status" value="1"/>
</dbReference>
<accession>A0ABS2S1K5</accession>
<keyword evidence="10" id="KW-0511">Multifunctional enzyme</keyword>
<dbReference type="Pfam" id="PF22596">
    <property type="entry name" value="Scabin-like"/>
    <property type="match status" value="1"/>
</dbReference>
<evidence type="ECO:0000259" key="12">
    <source>
        <dbReference type="Pfam" id="PF00763"/>
    </source>
</evidence>
<evidence type="ECO:0000256" key="1">
    <source>
        <dbReference type="ARBA" id="ARBA00004777"/>
    </source>
</evidence>
<feature type="compositionally biased region" description="Low complexity" evidence="11">
    <location>
        <begin position="307"/>
        <end position="324"/>
    </location>
</feature>
<evidence type="ECO:0000256" key="4">
    <source>
        <dbReference type="ARBA" id="ARBA00022755"/>
    </source>
</evidence>
<evidence type="ECO:0000256" key="9">
    <source>
        <dbReference type="ARBA" id="ARBA00023167"/>
    </source>
</evidence>
<dbReference type="InterPro" id="IPR036291">
    <property type="entry name" value="NAD(P)-bd_dom_sf"/>
</dbReference>
<keyword evidence="5" id="KW-0378">Hydrolase</keyword>
<protein>
    <submittedName>
        <fullName evidence="15">5,10-methylene-tetrahydrofolate dehydrogenase/methenyl tetrahydrofolate cyclohydrolase</fullName>
    </submittedName>
</protein>
<evidence type="ECO:0000256" key="8">
    <source>
        <dbReference type="ARBA" id="ARBA00023102"/>
    </source>
</evidence>
<feature type="compositionally biased region" description="Pro residues" evidence="11">
    <location>
        <begin position="481"/>
        <end position="490"/>
    </location>
</feature>
<dbReference type="PANTHER" id="PTHR48099">
    <property type="entry name" value="C-1-TETRAHYDROFOLATE SYNTHASE, CYTOPLASMIC-RELATED"/>
    <property type="match status" value="1"/>
</dbReference>
<feature type="region of interest" description="Disordered" evidence="11">
    <location>
        <begin position="1"/>
        <end position="90"/>
    </location>
</feature>
<evidence type="ECO:0000313" key="15">
    <source>
        <dbReference type="EMBL" id="MBM7809794.1"/>
    </source>
</evidence>
<dbReference type="InterPro" id="IPR020631">
    <property type="entry name" value="THF_DH/CycHdrlase_NAD-bd_dom"/>
</dbReference>
<feature type="region of interest" description="Disordered" evidence="11">
    <location>
        <begin position="234"/>
        <end position="549"/>
    </location>
</feature>
<dbReference type="InterPro" id="IPR054695">
    <property type="entry name" value="Pierisin-like_dom"/>
</dbReference>
<name>A0ABS2S1K5_9PSEU</name>
<sequence>MHAPRAGTGPFAPPHGGQQTRPGGPPAPGRAPDFGQRPHQPAPWAPPGAAPPPERANAGGAPPQGPPDSGTAPRQDGPPPVALHHVDPSTYGVSTVVTRDVEGWARDENALYRGDTRSPEEVRAAGGFHPHRPDAPDLRQHVHGDTNAFVSTSTDQEVGVERAGRGAVYVIHAPGGVLTDPTMRANGDTRGYGESEVLFPGGVDWRYVAGWHEVRYDPGERRLVPGPFVPNPNYIGDRVAGTPGSGAVSRSDASPSTPQAADPTPSRAPDPAPPPPRTAPDVATHSPAQAWPPARQEPAAQGRPGDARQPAPGQPAPGQSGHGQARTDHPHGGQPRQDGAPHQGRQHPGQQPGQQHPGQQHLGQQHLGQQHPGQQHPGQRQPGQQHPGQHQPGQHQPGNRHPGQQSPVGQAQPHAPFRGDQFPPPTDRAQQPHPYDAHSRPPAGPFDPRVQQPRPHDAPPNPYADRTQPQHTQPQHTQPQHFPPGHPPTQQPSFGPMGSEAWEAQRREAEAEQARQAQRTAEQERPRRFEAPPREERPRRPLGERLRELPDERLDRHRQHMQATPAGMSIFPSGESGERYSANQVPKIPGRFVVDVHGSAGAVRVDRSNLSADDLADILMANPDWDGKTPITLAGCRTGQLPDGFAARLAERTGVPVTAPTTDAWVDYDGNMFASDTHGTPNGDRPGWPPNGEWHTFGPDGSHHVDESPYPPGHPPTWGDDLPAEAPSHATQRGEVVSELKVLEPNQVSGRSILKDVREEYVRDYRDRIEQQGKQVAVIRFDPQPTDPDSWKAKMDASRASADQKEKNIGALGYQVHHHLLPPNASREDLQALMDRFNNDSDVSGIILQMPAPQRFQDFVEQISPEKDIDALLHDDASPHDACATADGIVRVVDPFLEGRPTVAVVGSDGFVGGGVVRLLEQRSAEMVLLDQGSDLMRVRDADIVVSVTGAPRILGPEHLHEGHLLVVDSGFVPQPGTKTILSDVQQEASALPRLVTPVPGGIGPVEMAVLLDRLVRRDVDPDLPPWRVVRPEGT</sequence>
<feature type="compositionally biased region" description="Low complexity" evidence="11">
    <location>
        <begin position="341"/>
        <end position="405"/>
    </location>
</feature>